<protein>
    <submittedName>
        <fullName evidence="1">Uncharacterized protein</fullName>
    </submittedName>
</protein>
<gene>
    <name evidence="1" type="ORF">ACFQRG_07985</name>
</gene>
<evidence type="ECO:0000313" key="2">
    <source>
        <dbReference type="Proteomes" id="UP001596505"/>
    </source>
</evidence>
<accession>A0ABW2PYW3</accession>
<comment type="caution">
    <text evidence="1">The sequence shown here is derived from an EMBL/GenBank/DDBJ whole genome shotgun (WGS) entry which is preliminary data.</text>
</comment>
<keyword evidence="2" id="KW-1185">Reference proteome</keyword>
<dbReference type="RefSeq" id="WP_380965334.1">
    <property type="nucleotide sequence ID" value="NZ_JBHTCO010000005.1"/>
</dbReference>
<proteinExistence type="predicted"/>
<name>A0ABW2PYW3_9BACL</name>
<evidence type="ECO:0000313" key="1">
    <source>
        <dbReference type="EMBL" id="MFC7392925.1"/>
    </source>
</evidence>
<organism evidence="1 2">
    <name type="scientific">Scopulibacillus cellulosilyticus</name>
    <dbReference type="NCBI Taxonomy" id="2665665"/>
    <lineage>
        <taxon>Bacteria</taxon>
        <taxon>Bacillati</taxon>
        <taxon>Bacillota</taxon>
        <taxon>Bacilli</taxon>
        <taxon>Bacillales</taxon>
        <taxon>Sporolactobacillaceae</taxon>
        <taxon>Scopulibacillus</taxon>
    </lineage>
</organism>
<reference evidence="2" key="1">
    <citation type="journal article" date="2019" name="Int. J. Syst. Evol. Microbiol.">
        <title>The Global Catalogue of Microorganisms (GCM) 10K type strain sequencing project: providing services to taxonomists for standard genome sequencing and annotation.</title>
        <authorList>
            <consortium name="The Broad Institute Genomics Platform"/>
            <consortium name="The Broad Institute Genome Sequencing Center for Infectious Disease"/>
            <person name="Wu L."/>
            <person name="Ma J."/>
        </authorList>
    </citation>
    <scope>NUCLEOTIDE SEQUENCE [LARGE SCALE GENOMIC DNA]</scope>
    <source>
        <strain evidence="2">CGMCC 1.16305</strain>
    </source>
</reference>
<sequence>MTKWFSVMEIEKVTGIPNALVRGYIRNHGRHLILKKKHKDFLIASDSVNVVESIYLLYTNGMNTEQVEKCLEEIIVPKTAAVTDENGNTLQDLNEAVIEQVYEQNLLNQRQKQAVDEKLKKRDEKLTTVLRRKKHIEEKPGFFKRLFNKS</sequence>
<dbReference type="Proteomes" id="UP001596505">
    <property type="component" value="Unassembled WGS sequence"/>
</dbReference>
<dbReference type="EMBL" id="JBHTCO010000005">
    <property type="protein sequence ID" value="MFC7392925.1"/>
    <property type="molecule type" value="Genomic_DNA"/>
</dbReference>